<dbReference type="InterPro" id="IPR029063">
    <property type="entry name" value="SAM-dependent_MTases_sf"/>
</dbReference>
<dbReference type="CDD" id="cd02440">
    <property type="entry name" value="AdoMet_MTases"/>
    <property type="match status" value="1"/>
</dbReference>
<keyword evidence="3" id="KW-0489">Methyltransferase</keyword>
<comment type="similarity">
    <text evidence="1">Belongs to the methyltransferase superfamily. LaeA methyltransferase family.</text>
</comment>
<protein>
    <submittedName>
        <fullName evidence="3">Related to methyltransferase</fullName>
    </submittedName>
</protein>
<proteinExistence type="inferred from homology"/>
<comment type="caution">
    <text evidence="3">The sequence shown here is derived from an EMBL/GenBank/DDBJ whole genome shotgun (WGS) entry which is preliminary data.</text>
</comment>
<dbReference type="Proteomes" id="UP001187682">
    <property type="component" value="Unassembled WGS sequence"/>
</dbReference>
<dbReference type="PANTHER" id="PTHR43591">
    <property type="entry name" value="METHYLTRANSFERASE"/>
    <property type="match status" value="1"/>
</dbReference>
<evidence type="ECO:0000313" key="4">
    <source>
        <dbReference type="Proteomes" id="UP001187682"/>
    </source>
</evidence>
<dbReference type="SUPFAM" id="SSF53335">
    <property type="entry name" value="S-adenosyl-L-methionine-dependent methyltransferases"/>
    <property type="match status" value="1"/>
</dbReference>
<dbReference type="Pfam" id="PF13489">
    <property type="entry name" value="Methyltransf_23"/>
    <property type="match status" value="1"/>
</dbReference>
<gene>
    <name evidence="3" type="ORF">DNG_04234</name>
</gene>
<dbReference type="GO" id="GO:0032259">
    <property type="term" value="P:methylation"/>
    <property type="evidence" value="ECO:0007669"/>
    <property type="project" value="UniProtKB-KW"/>
</dbReference>
<keyword evidence="3" id="KW-0808">Transferase</keyword>
<evidence type="ECO:0000313" key="3">
    <source>
        <dbReference type="EMBL" id="SPO01561.1"/>
    </source>
</evidence>
<dbReference type="PANTHER" id="PTHR43591:SF10">
    <property type="entry name" value="ABC TRANSMEMBRANE TYPE-1 DOMAIN-CONTAINING PROTEIN-RELATED"/>
    <property type="match status" value="1"/>
</dbReference>
<reference evidence="3" key="1">
    <citation type="submission" date="2018-03" db="EMBL/GenBank/DDBJ databases">
        <authorList>
            <person name="Guldener U."/>
        </authorList>
    </citation>
    <scope>NUCLEOTIDE SEQUENCE</scope>
</reference>
<accession>A0AAE8SUZ5</accession>
<name>A0AAE8SUZ5_9PEZI</name>
<organism evidence="3 4">
    <name type="scientific">Cephalotrichum gorgonifer</name>
    <dbReference type="NCBI Taxonomy" id="2041049"/>
    <lineage>
        <taxon>Eukaryota</taxon>
        <taxon>Fungi</taxon>
        <taxon>Dikarya</taxon>
        <taxon>Ascomycota</taxon>
        <taxon>Pezizomycotina</taxon>
        <taxon>Sordariomycetes</taxon>
        <taxon>Hypocreomycetidae</taxon>
        <taxon>Microascales</taxon>
        <taxon>Microascaceae</taxon>
        <taxon>Cephalotrichum</taxon>
    </lineage>
</organism>
<feature type="compositionally biased region" description="Low complexity" evidence="2">
    <location>
        <begin position="13"/>
        <end position="34"/>
    </location>
</feature>
<dbReference type="AlphaFoldDB" id="A0AAE8SUZ5"/>
<dbReference type="GO" id="GO:0008168">
    <property type="term" value="F:methyltransferase activity"/>
    <property type="evidence" value="ECO:0007669"/>
    <property type="project" value="UniProtKB-KW"/>
</dbReference>
<dbReference type="EMBL" id="ONZQ02000005">
    <property type="protein sequence ID" value="SPO01561.1"/>
    <property type="molecule type" value="Genomic_DNA"/>
</dbReference>
<sequence length="349" mass="38215">MTGETTSPRAEGSKSPASPKSKSPSPKAGSPEAGGVAGILPAQHWVDAAQEHGDDDDSDTSTLASSTASLTASILEYRKIHVGLGHIFNQVTSHHVQTLVLGGKLFLAPLDTDKVHKVLDVGTGTGTWAIDFADQHPNIEVIGTDISPIQSPWVPPNLKFEIEDCTLDWTFSPESFNYVHIRWLIGSIADWEAVFKQAFQSLAPGGWLETHEGSAGWESDDNSLKEDSALDQWGKMCHNFGNSIGRSFTIVADGVQRKAMEAAGFVDIQEVDYKTPVGTWPKDPELKEIGQYTQYALEADLEGYILYPATALGWSPEEVTVFAAHARREIRSPRIHAFYRQKVLYGRKP</sequence>
<keyword evidence="4" id="KW-1185">Reference proteome</keyword>
<feature type="region of interest" description="Disordered" evidence="2">
    <location>
        <begin position="1"/>
        <end position="41"/>
    </location>
</feature>
<evidence type="ECO:0000256" key="1">
    <source>
        <dbReference type="ARBA" id="ARBA00038158"/>
    </source>
</evidence>
<evidence type="ECO:0000256" key="2">
    <source>
        <dbReference type="SAM" id="MobiDB-lite"/>
    </source>
</evidence>
<dbReference type="Gene3D" id="3.40.50.150">
    <property type="entry name" value="Vaccinia Virus protein VP39"/>
    <property type="match status" value="1"/>
</dbReference>